<feature type="region of interest" description="Disordered" evidence="2">
    <location>
        <begin position="858"/>
        <end position="897"/>
    </location>
</feature>
<feature type="coiled-coil region" evidence="1">
    <location>
        <begin position="221"/>
        <end position="341"/>
    </location>
</feature>
<dbReference type="GO" id="GO:0036064">
    <property type="term" value="C:ciliary basal body"/>
    <property type="evidence" value="ECO:0007669"/>
    <property type="project" value="TreeGrafter"/>
</dbReference>
<feature type="region of interest" description="Disordered" evidence="2">
    <location>
        <begin position="743"/>
        <end position="773"/>
    </location>
</feature>
<dbReference type="Proteomes" id="UP001162480">
    <property type="component" value="Chromosome 16"/>
</dbReference>
<dbReference type="InterPro" id="IPR006594">
    <property type="entry name" value="LisH"/>
</dbReference>
<keyword evidence="4" id="KW-1185">Reference proteome</keyword>
<proteinExistence type="predicted"/>
<dbReference type="PROSITE" id="PS50896">
    <property type="entry name" value="LISH"/>
    <property type="match status" value="1"/>
</dbReference>
<sequence>MNEDYLSADQFREKLYYLFKKKGVIDYLKTQMRHLLVEELQKCVPGNLLEKPISSADGSQSILLRASNSLVADHLQKCQYEYSLSVFMPESGIAQDKMLSNQELLRLLHINPHSDLYKILLSNTENDSKNGFLLELLSVITSVFQQVSNDVGIQTEFSAQYPISSLDAKLNGVEKIYMDKKEEHYQKAIFGVEEKLSSLQKKLEERYQTELQLELSRMKDNDLAKLRLAEKEASRKELEKVRQELEKNYQFKMNALMEKERNSTERLRKEEEVHQKDTYQQRQALLEEVNKLRQKESELTKMMEMVKREKTLDQERLKCQEEILKQKLNEANRIEADYQQRIENEVFKMKIDLQNKFLERSQNMDSREAQIKVHELRSKEEREKFQLLKEDNDRKYNRVNELETAIQEARHKEITATKHNDFLNAKLRDMIDYSTIKEQNAVLKNELETEKLLHAETIRKKEELQARQEEMAKDIYKLNQEIMIAKQNSERCRFDVKQEKVVYEEFKEKLDSRLQEEMNKNKELFLKTTSQSQQIKDLNLKNSELQTNLMLAEKALHQEITRKAEKVYFRSDANSEKPCNKPVHLHGGYHEEPPSCKGIQSLVDCQSECMCNSECSDAVQYRHTRQPGNNVFDETDFSEGNYLLTDDTSRVIRDTKYQSEMLEKDTKNLKQGFQHFRSQLCRYPNLDPISPPSVKVEKKKTDNSRNILKKKKVIHSCSDSNSDFDDVLTPDCQSLKTLSSTPRKKLYQSARRKDHRDVGIPLPGLDISNLSGEEGDRTKYIKSDDEQGHGDGIIQGHGDEPVLQDLNISNDNLNSNSERKTDYGENGEVFKTRKLSHTSETMDRNYRSSDLDRIGNVLTKGRSGEKSLENPSYLTTGRPEASKETAEEKASPVAPAEPSYVLPAISLDDAWRCSKTTKDDDTPLEIPETKAETAPVPQMPDSSHRMPEPENVTNTARAIEEEEEAAKVISEKSNKDDDSNLIASEIMEESIVESLSQSIMTNSDEDPFKSW</sequence>
<dbReference type="GO" id="GO:0005813">
    <property type="term" value="C:centrosome"/>
    <property type="evidence" value="ECO:0007669"/>
    <property type="project" value="TreeGrafter"/>
</dbReference>
<feature type="compositionally biased region" description="Basic and acidic residues" evidence="2">
    <location>
        <begin position="880"/>
        <end position="890"/>
    </location>
</feature>
<dbReference type="PANTHER" id="PTHR39063:SF1">
    <property type="entry name" value="OFD1 CENTRIOLE AND CENTRIOLAR SATELLITE PROTEIN"/>
    <property type="match status" value="1"/>
</dbReference>
<evidence type="ECO:0000256" key="1">
    <source>
        <dbReference type="SAM" id="Coils"/>
    </source>
</evidence>
<evidence type="ECO:0000313" key="3">
    <source>
        <dbReference type="EMBL" id="CAI9734789.1"/>
    </source>
</evidence>
<feature type="region of interest" description="Disordered" evidence="2">
    <location>
        <begin position="914"/>
        <end position="958"/>
    </location>
</feature>
<feature type="coiled-coil region" evidence="1">
    <location>
        <begin position="454"/>
        <end position="481"/>
    </location>
</feature>
<name>A0AA36BIT2_OCTVU</name>
<dbReference type="EMBL" id="OX597829">
    <property type="protein sequence ID" value="CAI9734789.1"/>
    <property type="molecule type" value="Genomic_DNA"/>
</dbReference>
<reference evidence="3" key="1">
    <citation type="submission" date="2023-08" db="EMBL/GenBank/DDBJ databases">
        <authorList>
            <person name="Alioto T."/>
            <person name="Alioto T."/>
            <person name="Gomez Garrido J."/>
        </authorList>
    </citation>
    <scope>NUCLEOTIDE SEQUENCE</scope>
</reference>
<dbReference type="SMART" id="SM00667">
    <property type="entry name" value="LisH"/>
    <property type="match status" value="1"/>
</dbReference>
<feature type="coiled-coil region" evidence="1">
    <location>
        <begin position="507"/>
        <end position="555"/>
    </location>
</feature>
<dbReference type="AlphaFoldDB" id="A0AA36BIT2"/>
<organism evidence="3 4">
    <name type="scientific">Octopus vulgaris</name>
    <name type="common">Common octopus</name>
    <dbReference type="NCBI Taxonomy" id="6645"/>
    <lineage>
        <taxon>Eukaryota</taxon>
        <taxon>Metazoa</taxon>
        <taxon>Spiralia</taxon>
        <taxon>Lophotrochozoa</taxon>
        <taxon>Mollusca</taxon>
        <taxon>Cephalopoda</taxon>
        <taxon>Coleoidea</taxon>
        <taxon>Octopodiformes</taxon>
        <taxon>Octopoda</taxon>
        <taxon>Incirrata</taxon>
        <taxon>Octopodidae</taxon>
        <taxon>Octopus</taxon>
    </lineage>
</organism>
<feature type="compositionally biased region" description="Basic residues" evidence="2">
    <location>
        <begin position="743"/>
        <end position="754"/>
    </location>
</feature>
<dbReference type="GO" id="GO:0060287">
    <property type="term" value="P:epithelial cilium movement involved in determination of left/right asymmetry"/>
    <property type="evidence" value="ECO:0007669"/>
    <property type="project" value="TreeGrafter"/>
</dbReference>
<keyword evidence="1" id="KW-0175">Coiled coil</keyword>
<dbReference type="InterPro" id="IPR055289">
    <property type="entry name" value="OFD1"/>
</dbReference>
<dbReference type="Gene3D" id="1.20.960.40">
    <property type="match status" value="1"/>
</dbReference>
<feature type="compositionally biased region" description="Basic and acidic residues" evidence="2">
    <location>
        <begin position="914"/>
        <end position="931"/>
    </location>
</feature>
<evidence type="ECO:0000313" key="4">
    <source>
        <dbReference type="Proteomes" id="UP001162480"/>
    </source>
</evidence>
<dbReference type="PANTHER" id="PTHR39063">
    <property type="entry name" value="ORAL-FACIAL-DIGITAL SYNDROME 1 PROTEIN HOMOLOG"/>
    <property type="match status" value="1"/>
</dbReference>
<protein>
    <submittedName>
        <fullName evidence="3">Oral-facial-digital syndrome 1 protein homolog</fullName>
    </submittedName>
</protein>
<gene>
    <name evidence="3" type="ORF">OCTVUL_1B011023</name>
</gene>
<accession>A0AA36BIT2</accession>
<evidence type="ECO:0000256" key="2">
    <source>
        <dbReference type="SAM" id="MobiDB-lite"/>
    </source>
</evidence>
<dbReference type="GO" id="GO:0005576">
    <property type="term" value="C:extracellular region"/>
    <property type="evidence" value="ECO:0007669"/>
    <property type="project" value="GOC"/>
</dbReference>
<dbReference type="Pfam" id="PF16045">
    <property type="entry name" value="LisH_2"/>
    <property type="match status" value="1"/>
</dbReference>